<name>A0A1M6MVM2_9FLAO</name>
<evidence type="ECO:0000256" key="5">
    <source>
        <dbReference type="ARBA" id="ARBA00023237"/>
    </source>
</evidence>
<comment type="similarity">
    <text evidence="2">Belongs to the SusD family.</text>
</comment>
<evidence type="ECO:0000256" key="4">
    <source>
        <dbReference type="ARBA" id="ARBA00023136"/>
    </source>
</evidence>
<dbReference type="Proteomes" id="UP000184543">
    <property type="component" value="Unassembled WGS sequence"/>
</dbReference>
<dbReference type="GO" id="GO:0009279">
    <property type="term" value="C:cell outer membrane"/>
    <property type="evidence" value="ECO:0007669"/>
    <property type="project" value="UniProtKB-SubCell"/>
</dbReference>
<keyword evidence="5" id="KW-0998">Cell outer membrane</keyword>
<feature type="domain" description="RagB/SusD" evidence="7">
    <location>
        <begin position="306"/>
        <end position="516"/>
    </location>
</feature>
<dbReference type="OrthoDB" id="5694214at2"/>
<dbReference type="CDD" id="cd08977">
    <property type="entry name" value="SusD"/>
    <property type="match status" value="1"/>
</dbReference>
<dbReference type="EMBL" id="FQYU01000011">
    <property type="protein sequence ID" value="SHJ87521.1"/>
    <property type="molecule type" value="Genomic_DNA"/>
</dbReference>
<proteinExistence type="inferred from homology"/>
<evidence type="ECO:0000259" key="8">
    <source>
        <dbReference type="Pfam" id="PF14322"/>
    </source>
</evidence>
<protein>
    <submittedName>
        <fullName evidence="9">Starch-binding associating with outer membrane</fullName>
    </submittedName>
</protein>
<keyword evidence="4" id="KW-0472">Membrane</keyword>
<dbReference type="Pfam" id="PF14322">
    <property type="entry name" value="SusD-like_3"/>
    <property type="match status" value="1"/>
</dbReference>
<evidence type="ECO:0000256" key="2">
    <source>
        <dbReference type="ARBA" id="ARBA00006275"/>
    </source>
</evidence>
<evidence type="ECO:0000256" key="3">
    <source>
        <dbReference type="ARBA" id="ARBA00022729"/>
    </source>
</evidence>
<comment type="subcellular location">
    <subcellularLocation>
        <location evidence="1">Cell outer membrane</location>
    </subcellularLocation>
</comment>
<dbReference type="PROSITE" id="PS51257">
    <property type="entry name" value="PROKAR_LIPOPROTEIN"/>
    <property type="match status" value="1"/>
</dbReference>
<sequence>MMIMKINNKISNWIIGAVLVCTALACDDDFLEKNPLDSLSSETFWQTEDHVVTGLAGVYATLTDNYLGYERVYYECLSDNAVNAMPNFEQTNLYEMTIGALSATSGGALNNMFLQPYKAITACNYFLANADGALEDPLLTEDELNVYKAEVRFIRALAYFDVVQLWGEAPLYTAFPDDLDEMVVPKSPVADIYQLIEEDLNFAISTLPDTPYSGHAVKGSAQGLLGRVLLTQEKWAEAADVLKDVIDGGKFRLADSYKDIFLKGGQANPSVNAEILFSTKYSSNDVHRVDPVPAGLYLELGQQYYLQPFADLADAYQMSNGDDPASTSLPSENYQNRDPRLDMTMKLPDESWPNDVPIFSSMTGFVMEKYVDLAVMPLTSEDAFESDNDFVHLRYADILLMYAEAKNEASGPDGSVYNALDEVRGRSGVNMPAVDRTMYADQGSLREFIRNERRVELALEGHRYFDLKRWGIAKEKLDGMPTTGGNIMVFKDHFYKLPFPQSELDSNPELVQNEGY</sequence>
<dbReference type="InterPro" id="IPR011990">
    <property type="entry name" value="TPR-like_helical_dom_sf"/>
</dbReference>
<dbReference type="STRING" id="192903.SAMN04488513_11123"/>
<evidence type="ECO:0000313" key="9">
    <source>
        <dbReference type="EMBL" id="SHJ87521.1"/>
    </source>
</evidence>
<accession>A0A1M6MVM2</accession>
<dbReference type="Pfam" id="PF07980">
    <property type="entry name" value="SusD_RagB"/>
    <property type="match status" value="1"/>
</dbReference>
<feature type="chain" id="PRO_5009919604" evidence="6">
    <location>
        <begin position="26"/>
        <end position="516"/>
    </location>
</feature>
<feature type="signal peptide" evidence="6">
    <location>
        <begin position="1"/>
        <end position="25"/>
    </location>
</feature>
<organism evidence="9 10">
    <name type="scientific">Pseudozobellia thermophila</name>
    <dbReference type="NCBI Taxonomy" id="192903"/>
    <lineage>
        <taxon>Bacteria</taxon>
        <taxon>Pseudomonadati</taxon>
        <taxon>Bacteroidota</taxon>
        <taxon>Flavobacteriia</taxon>
        <taxon>Flavobacteriales</taxon>
        <taxon>Flavobacteriaceae</taxon>
        <taxon>Pseudozobellia</taxon>
    </lineage>
</organism>
<evidence type="ECO:0000256" key="6">
    <source>
        <dbReference type="SAM" id="SignalP"/>
    </source>
</evidence>
<gene>
    <name evidence="9" type="ORF">SAMN04488513_11123</name>
</gene>
<keyword evidence="10" id="KW-1185">Reference proteome</keyword>
<dbReference type="Gene3D" id="1.25.40.390">
    <property type="match status" value="1"/>
</dbReference>
<evidence type="ECO:0000259" key="7">
    <source>
        <dbReference type="Pfam" id="PF07980"/>
    </source>
</evidence>
<evidence type="ECO:0000313" key="10">
    <source>
        <dbReference type="Proteomes" id="UP000184543"/>
    </source>
</evidence>
<dbReference type="AlphaFoldDB" id="A0A1M6MVM2"/>
<keyword evidence="3 6" id="KW-0732">Signal</keyword>
<reference evidence="10" key="1">
    <citation type="submission" date="2016-11" db="EMBL/GenBank/DDBJ databases">
        <authorList>
            <person name="Varghese N."/>
            <person name="Submissions S."/>
        </authorList>
    </citation>
    <scope>NUCLEOTIDE SEQUENCE [LARGE SCALE GENOMIC DNA]</scope>
    <source>
        <strain evidence="10">DSM 19858</strain>
    </source>
</reference>
<dbReference type="SUPFAM" id="SSF48452">
    <property type="entry name" value="TPR-like"/>
    <property type="match status" value="1"/>
</dbReference>
<evidence type="ECO:0000256" key="1">
    <source>
        <dbReference type="ARBA" id="ARBA00004442"/>
    </source>
</evidence>
<feature type="domain" description="SusD-like N-terminal" evidence="8">
    <location>
        <begin position="29"/>
        <end position="230"/>
    </location>
</feature>
<dbReference type="InterPro" id="IPR033985">
    <property type="entry name" value="SusD-like_N"/>
</dbReference>
<dbReference type="InterPro" id="IPR012944">
    <property type="entry name" value="SusD_RagB_dom"/>
</dbReference>